<organism evidence="2 3">
    <name type="scientific">Hyphococcus aureus</name>
    <dbReference type="NCBI Taxonomy" id="2666033"/>
    <lineage>
        <taxon>Bacteria</taxon>
        <taxon>Pseudomonadati</taxon>
        <taxon>Pseudomonadota</taxon>
        <taxon>Alphaproteobacteria</taxon>
        <taxon>Parvularculales</taxon>
        <taxon>Parvularculaceae</taxon>
        <taxon>Hyphococcus</taxon>
    </lineage>
</organism>
<evidence type="ECO:0000313" key="3">
    <source>
        <dbReference type="Proteomes" id="UP001596116"/>
    </source>
</evidence>
<name>A0ABW1L2N2_9PROT</name>
<accession>A0ABW1L2N2</accession>
<keyword evidence="3" id="KW-1185">Reference proteome</keyword>
<dbReference type="RefSeq" id="WP_379881282.1">
    <property type="nucleotide sequence ID" value="NZ_JBHPON010000003.1"/>
</dbReference>
<feature type="region of interest" description="Disordered" evidence="1">
    <location>
        <begin position="102"/>
        <end position="121"/>
    </location>
</feature>
<protein>
    <submittedName>
        <fullName evidence="2">Uncharacterized protein</fullName>
    </submittedName>
</protein>
<comment type="caution">
    <text evidence="2">The sequence shown here is derived from an EMBL/GenBank/DDBJ whole genome shotgun (WGS) entry which is preliminary data.</text>
</comment>
<gene>
    <name evidence="2" type="ORF">ACFMB1_17320</name>
</gene>
<sequence>MTTLETIPAPDAADRIATLIDITESLNLIFEEENEAIEEERVEDAAPLQEEKARLASAYAQSIRAVAADRASISSVDQAMLARLRAVTVTFEARAAHQRALLDETSGNHKDESATGCGQIA</sequence>
<reference evidence="2 3" key="1">
    <citation type="submission" date="2024-09" db="EMBL/GenBank/DDBJ databases">
        <authorList>
            <person name="Zhang Z.-H."/>
        </authorList>
    </citation>
    <scope>NUCLEOTIDE SEQUENCE [LARGE SCALE GENOMIC DNA]</scope>
    <source>
        <strain evidence="2 3">HHTR114</strain>
    </source>
</reference>
<evidence type="ECO:0000256" key="1">
    <source>
        <dbReference type="SAM" id="MobiDB-lite"/>
    </source>
</evidence>
<dbReference type="EMBL" id="JBHPON010000003">
    <property type="protein sequence ID" value="MFC6037322.1"/>
    <property type="molecule type" value="Genomic_DNA"/>
</dbReference>
<feature type="compositionally biased region" description="Basic and acidic residues" evidence="1">
    <location>
        <begin position="102"/>
        <end position="113"/>
    </location>
</feature>
<evidence type="ECO:0000313" key="2">
    <source>
        <dbReference type="EMBL" id="MFC6037322.1"/>
    </source>
</evidence>
<proteinExistence type="predicted"/>
<dbReference type="Proteomes" id="UP001596116">
    <property type="component" value="Unassembled WGS sequence"/>
</dbReference>